<accession>A0A9W9P2W3</accession>
<comment type="caution">
    <text evidence="2">The sequence shown here is derived from an EMBL/GenBank/DDBJ whole genome shotgun (WGS) entry which is preliminary data.</text>
</comment>
<dbReference type="OrthoDB" id="4878259at2759"/>
<dbReference type="PANTHER" id="PTHR30108">
    <property type="entry name" value="3-OCTAPRENYL-4-HYDROXYBENZOATE CARBOXY-LYASE-RELATED"/>
    <property type="match status" value="1"/>
</dbReference>
<reference evidence="2" key="2">
    <citation type="journal article" date="2023" name="IMA Fungus">
        <title>Comparative genomic study of the Penicillium genus elucidates a diverse pangenome and 15 lateral gene transfer events.</title>
        <authorList>
            <person name="Petersen C."/>
            <person name="Sorensen T."/>
            <person name="Nielsen M.R."/>
            <person name="Sondergaard T.E."/>
            <person name="Sorensen J.L."/>
            <person name="Fitzpatrick D.A."/>
            <person name="Frisvad J.C."/>
            <person name="Nielsen K.L."/>
        </authorList>
    </citation>
    <scope>NUCLEOTIDE SEQUENCE</scope>
    <source>
        <strain evidence="2">IBT 19713</strain>
    </source>
</reference>
<sequence>MGPIWAMWKAQGKDTPWACPPGVPQAAALASGMPLLEYVNKLDYVSVIAGAPMEVIQCKTNDILSEVVLERIISASETKVEGPIGEYYGSICPAKGAPQPVIMANAITYQSNSIVPITVAGRSRDETHAVWAFSICAGNPRLIAASRPTNCQGLVPIRVSGYQVDRKTLRKRRPGPGHFAAKLGKLFSPLTLVDLYQRPSILVTCVKSSELKRPGAGHSQRRLPVGDYSTYDLVPYATHDIELRKPQAKVVSLCMLPTEFKTLDLPRVEAFFFNASYPEDLQRQVLDNWPAYGFEGIPVNP</sequence>
<dbReference type="Pfam" id="PF01977">
    <property type="entry name" value="UbiD"/>
    <property type="match status" value="1"/>
</dbReference>
<dbReference type="EMBL" id="JAPQKS010000004">
    <property type="protein sequence ID" value="KAJ5233172.1"/>
    <property type="molecule type" value="Genomic_DNA"/>
</dbReference>
<name>A0A9W9P2W3_9EURO</name>
<dbReference type="GeneID" id="83202727"/>
<dbReference type="SUPFAM" id="SSF50475">
    <property type="entry name" value="FMN-binding split barrel"/>
    <property type="match status" value="1"/>
</dbReference>
<dbReference type="InterPro" id="IPR002830">
    <property type="entry name" value="UbiD"/>
</dbReference>
<gene>
    <name evidence="2" type="ORF">N7468_006128</name>
</gene>
<proteinExistence type="predicted"/>
<dbReference type="GO" id="GO:0016831">
    <property type="term" value="F:carboxy-lyase activity"/>
    <property type="evidence" value="ECO:0007669"/>
    <property type="project" value="InterPro"/>
</dbReference>
<evidence type="ECO:0000313" key="3">
    <source>
        <dbReference type="Proteomes" id="UP001150941"/>
    </source>
</evidence>
<protein>
    <submittedName>
        <fullName evidence="2">Carboxylyase-like protein</fullName>
    </submittedName>
</protein>
<dbReference type="AlphaFoldDB" id="A0A9W9P2W3"/>
<keyword evidence="3" id="KW-1185">Reference proteome</keyword>
<organism evidence="2 3">
    <name type="scientific">Penicillium chermesinum</name>
    <dbReference type="NCBI Taxonomy" id="63820"/>
    <lineage>
        <taxon>Eukaryota</taxon>
        <taxon>Fungi</taxon>
        <taxon>Dikarya</taxon>
        <taxon>Ascomycota</taxon>
        <taxon>Pezizomycotina</taxon>
        <taxon>Eurotiomycetes</taxon>
        <taxon>Eurotiomycetidae</taxon>
        <taxon>Eurotiales</taxon>
        <taxon>Aspergillaceae</taxon>
        <taxon>Penicillium</taxon>
    </lineage>
</organism>
<evidence type="ECO:0000313" key="2">
    <source>
        <dbReference type="EMBL" id="KAJ5233172.1"/>
    </source>
</evidence>
<feature type="domain" description="3-octaprenyl-4-hydroxybenzoate carboxy-lyase-like Rift-related" evidence="1">
    <location>
        <begin position="6"/>
        <end position="122"/>
    </location>
</feature>
<dbReference type="InterPro" id="IPR048304">
    <property type="entry name" value="UbiD_Rift_dom"/>
</dbReference>
<dbReference type="GO" id="GO:0005737">
    <property type="term" value="C:cytoplasm"/>
    <property type="evidence" value="ECO:0007669"/>
    <property type="project" value="TreeGrafter"/>
</dbReference>
<dbReference type="Gene3D" id="1.20.5.4570">
    <property type="match status" value="1"/>
</dbReference>
<dbReference type="PANTHER" id="PTHR30108:SF17">
    <property type="entry name" value="FERULIC ACID DECARBOXYLASE 1"/>
    <property type="match status" value="1"/>
</dbReference>
<evidence type="ECO:0000259" key="1">
    <source>
        <dbReference type="Pfam" id="PF01977"/>
    </source>
</evidence>
<dbReference type="RefSeq" id="XP_058331164.1">
    <property type="nucleotide sequence ID" value="XM_058475424.1"/>
</dbReference>
<dbReference type="Proteomes" id="UP001150941">
    <property type="component" value="Unassembled WGS sequence"/>
</dbReference>
<reference evidence="2" key="1">
    <citation type="submission" date="2022-11" db="EMBL/GenBank/DDBJ databases">
        <authorList>
            <person name="Petersen C."/>
        </authorList>
    </citation>
    <scope>NUCLEOTIDE SEQUENCE</scope>
    <source>
        <strain evidence="2">IBT 19713</strain>
    </source>
</reference>